<reference evidence="1" key="1">
    <citation type="submission" date="2021-06" db="EMBL/GenBank/DDBJ databases">
        <authorList>
            <person name="Kallberg Y."/>
            <person name="Tangrot J."/>
            <person name="Rosling A."/>
        </authorList>
    </citation>
    <scope>NUCLEOTIDE SEQUENCE</scope>
    <source>
        <strain evidence="1">IN212</strain>
    </source>
</reference>
<dbReference type="AlphaFoldDB" id="A0A9N9EDK5"/>
<accession>A0A9N9EDK5</accession>
<keyword evidence="2" id="KW-1185">Reference proteome</keyword>
<name>A0A9N9EDK5_9GLOM</name>
<sequence length="44" mass="5343">TLWNRDTNAARNIRRLLEEFHRSEDRDRYEGAVRRSYFGNKSDA</sequence>
<comment type="caution">
    <text evidence="1">The sequence shown here is derived from an EMBL/GenBank/DDBJ whole genome shotgun (WGS) entry which is preliminary data.</text>
</comment>
<organism evidence="1 2">
    <name type="scientific">Racocetra fulgida</name>
    <dbReference type="NCBI Taxonomy" id="60492"/>
    <lineage>
        <taxon>Eukaryota</taxon>
        <taxon>Fungi</taxon>
        <taxon>Fungi incertae sedis</taxon>
        <taxon>Mucoromycota</taxon>
        <taxon>Glomeromycotina</taxon>
        <taxon>Glomeromycetes</taxon>
        <taxon>Diversisporales</taxon>
        <taxon>Gigasporaceae</taxon>
        <taxon>Racocetra</taxon>
    </lineage>
</organism>
<protein>
    <submittedName>
        <fullName evidence="1">14245_t:CDS:1</fullName>
    </submittedName>
</protein>
<feature type="non-terminal residue" evidence="1">
    <location>
        <position position="1"/>
    </location>
</feature>
<evidence type="ECO:0000313" key="1">
    <source>
        <dbReference type="EMBL" id="CAG8669743.1"/>
    </source>
</evidence>
<dbReference type="Proteomes" id="UP000789396">
    <property type="component" value="Unassembled WGS sequence"/>
</dbReference>
<evidence type="ECO:0000313" key="2">
    <source>
        <dbReference type="Proteomes" id="UP000789396"/>
    </source>
</evidence>
<proteinExistence type="predicted"/>
<gene>
    <name evidence="1" type="ORF">RFULGI_LOCUS9177</name>
</gene>
<dbReference type="EMBL" id="CAJVPZ010015940">
    <property type="protein sequence ID" value="CAG8669743.1"/>
    <property type="molecule type" value="Genomic_DNA"/>
</dbReference>